<dbReference type="GO" id="GO:0046872">
    <property type="term" value="F:metal ion binding"/>
    <property type="evidence" value="ECO:0007669"/>
    <property type="project" value="UniProtKB-KW"/>
</dbReference>
<dbReference type="SUPFAM" id="SSF52540">
    <property type="entry name" value="P-loop containing nucleoside triphosphate hydrolases"/>
    <property type="match status" value="1"/>
</dbReference>
<feature type="region of interest" description="Disordered" evidence="5">
    <location>
        <begin position="387"/>
        <end position="408"/>
    </location>
</feature>
<dbReference type="InterPro" id="IPR027417">
    <property type="entry name" value="P-loop_NTPase"/>
</dbReference>
<feature type="binding site" evidence="4">
    <location>
        <position position="43"/>
    </location>
    <ligand>
        <name>Mg(2+)</name>
        <dbReference type="ChEBI" id="CHEBI:18420"/>
    </ligand>
</feature>
<dbReference type="Gene3D" id="3.40.50.300">
    <property type="entry name" value="P-loop containing nucleotide triphosphate hydrolases"/>
    <property type="match status" value="1"/>
</dbReference>
<organism evidence="6 7">
    <name type="scientific">Sarcophilus harrisii</name>
    <name type="common">Tasmanian devil</name>
    <name type="synonym">Sarcophilus laniarius</name>
    <dbReference type="NCBI Taxonomy" id="9305"/>
    <lineage>
        <taxon>Eukaryota</taxon>
        <taxon>Metazoa</taxon>
        <taxon>Chordata</taxon>
        <taxon>Craniata</taxon>
        <taxon>Vertebrata</taxon>
        <taxon>Euteleostomi</taxon>
        <taxon>Mammalia</taxon>
        <taxon>Metatheria</taxon>
        <taxon>Dasyuromorphia</taxon>
        <taxon>Dasyuridae</taxon>
        <taxon>Sarcophilus</taxon>
    </lineage>
</organism>
<dbReference type="Pfam" id="PF00025">
    <property type="entry name" value="Arf"/>
    <property type="match status" value="1"/>
</dbReference>
<dbReference type="RefSeq" id="XP_031814728.1">
    <property type="nucleotide sequence ID" value="XM_031958868.1"/>
</dbReference>
<dbReference type="GO" id="GO:1905515">
    <property type="term" value="P:non-motile cilium assembly"/>
    <property type="evidence" value="ECO:0007669"/>
    <property type="project" value="TreeGrafter"/>
</dbReference>
<dbReference type="GeneID" id="116422301"/>
<feature type="binding site" evidence="4">
    <location>
        <position position="74"/>
    </location>
    <ligand>
        <name>Mg(2+)</name>
        <dbReference type="ChEBI" id="CHEBI:18420"/>
    </ligand>
</feature>
<evidence type="ECO:0000256" key="1">
    <source>
        <dbReference type="ARBA" id="ARBA00022741"/>
    </source>
</evidence>
<feature type="binding site" evidence="3">
    <location>
        <begin position="36"/>
        <end position="43"/>
    </location>
    <ligand>
        <name>GTP</name>
        <dbReference type="ChEBI" id="CHEBI:37565"/>
    </ligand>
</feature>
<dbReference type="PANTHER" id="PTHR46090:SF1">
    <property type="entry name" value="ADP-RIBOSYLATION FACTOR-LIKE PROTEIN 13A"/>
    <property type="match status" value="1"/>
</dbReference>
<dbReference type="GO" id="GO:0005525">
    <property type="term" value="F:GTP binding"/>
    <property type="evidence" value="ECO:0007669"/>
    <property type="project" value="UniProtKB-KW"/>
</dbReference>
<dbReference type="FunCoup" id="A0A7N4NUN4">
    <property type="interactions" value="913"/>
</dbReference>
<dbReference type="FunFam" id="3.40.50.300:FF:000415">
    <property type="entry name" value="ADP-ribosylation factor-like GTPase 13B"/>
    <property type="match status" value="1"/>
</dbReference>
<gene>
    <name evidence="6" type="primary">LOC116422301</name>
</gene>
<evidence type="ECO:0008006" key="8">
    <source>
        <dbReference type="Google" id="ProtNLM"/>
    </source>
</evidence>
<reference evidence="6" key="2">
    <citation type="submission" date="2025-08" db="UniProtKB">
        <authorList>
            <consortium name="Ensembl"/>
        </authorList>
    </citation>
    <scope>IDENTIFICATION</scope>
</reference>
<feature type="binding site" evidence="3">
    <location>
        <position position="96"/>
    </location>
    <ligand>
        <name>GTP</name>
        <dbReference type="ChEBI" id="CHEBI:37565"/>
    </ligand>
</feature>
<dbReference type="AlphaFoldDB" id="A0A7N4NUN4"/>
<evidence type="ECO:0000313" key="6">
    <source>
        <dbReference type="Ensembl" id="ENSSHAP00000028764.1"/>
    </source>
</evidence>
<dbReference type="OrthoDB" id="14717at2759"/>
<dbReference type="GO" id="GO:0031514">
    <property type="term" value="C:motile cilium"/>
    <property type="evidence" value="ECO:0007669"/>
    <property type="project" value="TreeGrafter"/>
</dbReference>
<sequence length="408" mass="46949">MAGISRCKLFSFLTACFPCKKNYQVPLRKVTLLMLGLENAGKTDTARVLKGEHKGHAVQEEVGREESSIDVTTTIGFSRINFIRGNFDVTIFDIGGGGKGIRTLWKYYYAESYGLIFVIDSSDVNRLEESKEAINEILKHPTMSGKPVLVLADKQDKEGALSETCLVKCLSLDTLINEQKCLCQLKGCSTLLFTGKKIDKSIKRGIFWLLSCIGNDFYTLKSRVERDTKAQQIFEEMKKRERAERVRQLRREREEREKEYATEHPEFLRCDSDIDLFKPTDIVLRENERRKQRMDKDIDRIFLRTHIEQKKPDIQNQFSNASERKFDDSICTEPYSVLSYIPPTEKEIDSVQQLSDCEDSDFNEKKNDTFGVIACNQIVPHNISNPDLETQEMPGPSHPIHGFHRIQK</sequence>
<dbReference type="Proteomes" id="UP000007648">
    <property type="component" value="Unassembled WGS sequence"/>
</dbReference>
<name>A0A7N4NUN4_SARHA</name>
<dbReference type="InParanoid" id="A0A7N4NUN4"/>
<keyword evidence="4" id="KW-0479">Metal-binding</keyword>
<dbReference type="Ensembl" id="ENSSHAT00000040050.1">
    <property type="protein sequence ID" value="ENSSHAP00000028764.1"/>
    <property type="gene ID" value="ENSSHAG00000000850.2"/>
</dbReference>
<dbReference type="InterPro" id="IPR006689">
    <property type="entry name" value="Small_GTPase_ARF/SAR"/>
</dbReference>
<keyword evidence="1 3" id="KW-0547">Nucleotide-binding</keyword>
<keyword evidence="2 3" id="KW-0342">GTP-binding</keyword>
<evidence type="ECO:0000256" key="4">
    <source>
        <dbReference type="PIRSR" id="PIRSR606689-2"/>
    </source>
</evidence>
<dbReference type="KEGG" id="shr:116422301"/>
<dbReference type="PROSITE" id="PS51417">
    <property type="entry name" value="ARF"/>
    <property type="match status" value="1"/>
</dbReference>
<keyword evidence="7" id="KW-1185">Reference proteome</keyword>
<dbReference type="SMART" id="SM00178">
    <property type="entry name" value="SAR"/>
    <property type="match status" value="1"/>
</dbReference>
<dbReference type="GeneTree" id="ENSGT00940000156365"/>
<dbReference type="GO" id="GO:0003924">
    <property type="term" value="F:GTPase activity"/>
    <property type="evidence" value="ECO:0007669"/>
    <property type="project" value="InterPro"/>
</dbReference>
<keyword evidence="4" id="KW-0460">Magnesium</keyword>
<evidence type="ECO:0000256" key="2">
    <source>
        <dbReference type="ARBA" id="ARBA00023134"/>
    </source>
</evidence>
<dbReference type="GO" id="GO:0097500">
    <property type="term" value="P:receptor localization to non-motile cilium"/>
    <property type="evidence" value="ECO:0007669"/>
    <property type="project" value="TreeGrafter"/>
</dbReference>
<reference evidence="6 7" key="1">
    <citation type="journal article" date="2011" name="Proc. Natl. Acad. Sci. U.S.A.">
        <title>Genetic diversity and population structure of the endangered marsupial Sarcophilus harrisii (Tasmanian devil).</title>
        <authorList>
            <person name="Miller W."/>
            <person name="Hayes V.M."/>
            <person name="Ratan A."/>
            <person name="Petersen D.C."/>
            <person name="Wittekindt N.E."/>
            <person name="Miller J."/>
            <person name="Walenz B."/>
            <person name="Knight J."/>
            <person name="Qi J."/>
            <person name="Zhao F."/>
            <person name="Wang Q."/>
            <person name="Bedoya-Reina O.C."/>
            <person name="Katiyar N."/>
            <person name="Tomsho L.P."/>
            <person name="Kasson L.M."/>
            <person name="Hardie R.A."/>
            <person name="Woodbridge P."/>
            <person name="Tindall E.A."/>
            <person name="Bertelsen M.F."/>
            <person name="Dixon D."/>
            <person name="Pyecroft S."/>
            <person name="Helgen K.M."/>
            <person name="Lesk A.M."/>
            <person name="Pringle T.H."/>
            <person name="Patterson N."/>
            <person name="Zhang Y."/>
            <person name="Kreiss A."/>
            <person name="Woods G.M."/>
            <person name="Jones M.E."/>
            <person name="Schuster S.C."/>
        </authorList>
    </citation>
    <scope>NUCLEOTIDE SEQUENCE [LARGE SCALE GENOMIC DNA]</scope>
</reference>
<dbReference type="GO" id="GO:0060170">
    <property type="term" value="C:ciliary membrane"/>
    <property type="evidence" value="ECO:0007669"/>
    <property type="project" value="TreeGrafter"/>
</dbReference>
<dbReference type="SMART" id="SM00177">
    <property type="entry name" value="ARF"/>
    <property type="match status" value="1"/>
</dbReference>
<protein>
    <recommendedName>
        <fullName evidence="8">ADP ribosylation factor like GTPase 13B</fullName>
    </recommendedName>
</protein>
<dbReference type="PANTHER" id="PTHR46090">
    <property type="entry name" value="ADP-RIBOSYLATION FACTOR-LIKE PROTEIN 13B"/>
    <property type="match status" value="1"/>
</dbReference>
<evidence type="ECO:0000256" key="5">
    <source>
        <dbReference type="SAM" id="MobiDB-lite"/>
    </source>
</evidence>
<dbReference type="InterPro" id="IPR051995">
    <property type="entry name" value="Ciliary_GTPase"/>
</dbReference>
<evidence type="ECO:0000256" key="3">
    <source>
        <dbReference type="PIRSR" id="PIRSR606689-1"/>
    </source>
</evidence>
<accession>A0A7N4NUN4</accession>
<dbReference type="GO" id="GO:0097730">
    <property type="term" value="C:non-motile cilium"/>
    <property type="evidence" value="ECO:0007669"/>
    <property type="project" value="TreeGrafter"/>
</dbReference>
<proteinExistence type="predicted"/>
<reference evidence="6" key="3">
    <citation type="submission" date="2025-09" db="UniProtKB">
        <authorList>
            <consortium name="Ensembl"/>
        </authorList>
    </citation>
    <scope>IDENTIFICATION</scope>
</reference>
<evidence type="ECO:0000313" key="7">
    <source>
        <dbReference type="Proteomes" id="UP000007648"/>
    </source>
</evidence>